<accession>A0A834U0L2</accession>
<evidence type="ECO:0000313" key="1">
    <source>
        <dbReference type="EMBL" id="KAF7831654.1"/>
    </source>
</evidence>
<organism evidence="1 2">
    <name type="scientific">Senna tora</name>
    <dbReference type="NCBI Taxonomy" id="362788"/>
    <lineage>
        <taxon>Eukaryota</taxon>
        <taxon>Viridiplantae</taxon>
        <taxon>Streptophyta</taxon>
        <taxon>Embryophyta</taxon>
        <taxon>Tracheophyta</taxon>
        <taxon>Spermatophyta</taxon>
        <taxon>Magnoliopsida</taxon>
        <taxon>eudicotyledons</taxon>
        <taxon>Gunneridae</taxon>
        <taxon>Pentapetalae</taxon>
        <taxon>rosids</taxon>
        <taxon>fabids</taxon>
        <taxon>Fabales</taxon>
        <taxon>Fabaceae</taxon>
        <taxon>Caesalpinioideae</taxon>
        <taxon>Cassia clade</taxon>
        <taxon>Senna</taxon>
    </lineage>
</organism>
<comment type="caution">
    <text evidence="1">The sequence shown here is derived from an EMBL/GenBank/DDBJ whole genome shotgun (WGS) entry which is preliminary data.</text>
</comment>
<evidence type="ECO:0008006" key="3">
    <source>
        <dbReference type="Google" id="ProtNLM"/>
    </source>
</evidence>
<keyword evidence="2" id="KW-1185">Reference proteome</keyword>
<reference evidence="1" key="1">
    <citation type="submission" date="2020-09" db="EMBL/GenBank/DDBJ databases">
        <title>Genome-Enabled Discovery of Anthraquinone Biosynthesis in Senna tora.</title>
        <authorList>
            <person name="Kang S.-H."/>
            <person name="Pandey R.P."/>
            <person name="Lee C.-M."/>
            <person name="Sim J.-S."/>
            <person name="Jeong J.-T."/>
            <person name="Choi B.-S."/>
            <person name="Jung M."/>
            <person name="Ginzburg D."/>
            <person name="Zhao K."/>
            <person name="Won S.Y."/>
            <person name="Oh T.-J."/>
            <person name="Yu Y."/>
            <person name="Kim N.-H."/>
            <person name="Lee O.R."/>
            <person name="Lee T.-H."/>
            <person name="Bashyal P."/>
            <person name="Kim T.-S."/>
            <person name="Lee W.-H."/>
            <person name="Kawkins C."/>
            <person name="Kim C.-K."/>
            <person name="Kim J.S."/>
            <person name="Ahn B.O."/>
            <person name="Rhee S.Y."/>
            <person name="Sohng J.K."/>
        </authorList>
    </citation>
    <scope>NUCLEOTIDE SEQUENCE</scope>
    <source>
        <tissue evidence="1">Leaf</tissue>
    </source>
</reference>
<dbReference type="AlphaFoldDB" id="A0A834U0L2"/>
<proteinExistence type="predicted"/>
<dbReference type="EMBL" id="JAAIUW010000005">
    <property type="protein sequence ID" value="KAF7831654.1"/>
    <property type="molecule type" value="Genomic_DNA"/>
</dbReference>
<evidence type="ECO:0000313" key="2">
    <source>
        <dbReference type="Proteomes" id="UP000634136"/>
    </source>
</evidence>
<dbReference type="OrthoDB" id="1410710at2759"/>
<dbReference type="Proteomes" id="UP000634136">
    <property type="component" value="Unassembled WGS sequence"/>
</dbReference>
<name>A0A834U0L2_9FABA</name>
<sequence>MLVIKICANISVIQQEPIVEDYIPEMPLQTILSQECGTSQSVPKEDEDKGAFTVAERLLSILTTAPNDDIADEEYLDALMGNDIEDDEYEQEETNDYEQEDPNDYEHPYLTSGRDSEEGTALHHVIQEGMAGQVKVRSPGVQKLGSFITQAEGVVQFKRLFWAFKPCNDAWWQLKPMFQVDSTFLYGKYKHLLLITMVCLIHDRGTGLLAALDHLRIGWQPTQGHNVFCIHHVASNQNSKFRNKAIKGLLMKAGHEYTSHGCKKRLAAIRALNKYAADWIDKIPREKWTRAYEKGRRYANITTNLAKCMKGVLKGARYLPITSLV</sequence>
<gene>
    <name evidence="1" type="ORF">G2W53_013987</name>
</gene>
<protein>
    <recommendedName>
        <fullName evidence="3">MULE transposase domain-containing protein</fullName>
    </recommendedName>
</protein>